<evidence type="ECO:0000313" key="4">
    <source>
        <dbReference type="Proteomes" id="UP001519325"/>
    </source>
</evidence>
<keyword evidence="2" id="KW-0812">Transmembrane</keyword>
<keyword evidence="2" id="KW-0472">Membrane</keyword>
<protein>
    <recommendedName>
        <fullName evidence="5">Integral membrane protein</fullName>
    </recommendedName>
</protein>
<feature type="transmembrane region" description="Helical" evidence="2">
    <location>
        <begin position="28"/>
        <end position="47"/>
    </location>
</feature>
<sequence length="157" mass="16329">MALLVAAILTGSGTFLWATPLRFSTFLVVVPVHLTTLAGVVTAILLLIGVKKPVVPALGAAVAGMVFSYEFDRVMAYGEWFGVGSVEFLVTLLGAFVGLAALILALVGAMNAMRSGAVAGRPTGSPAPWGQPVMPPQGQWGHPVPPQPPAQQYQPPR</sequence>
<feature type="region of interest" description="Disordered" evidence="1">
    <location>
        <begin position="121"/>
        <end position="157"/>
    </location>
</feature>
<evidence type="ECO:0000256" key="2">
    <source>
        <dbReference type="SAM" id="Phobius"/>
    </source>
</evidence>
<accession>A0ABS4QJ10</accession>
<keyword evidence="4" id="KW-1185">Reference proteome</keyword>
<feature type="transmembrane region" description="Helical" evidence="2">
    <location>
        <begin position="83"/>
        <end position="107"/>
    </location>
</feature>
<dbReference type="RefSeq" id="WP_209893707.1">
    <property type="nucleotide sequence ID" value="NZ_JAGGMR010000001.1"/>
</dbReference>
<gene>
    <name evidence="3" type="ORF">BJ987_004600</name>
</gene>
<evidence type="ECO:0000256" key="1">
    <source>
        <dbReference type="SAM" id="MobiDB-lite"/>
    </source>
</evidence>
<feature type="compositionally biased region" description="Pro residues" evidence="1">
    <location>
        <begin position="143"/>
        <end position="157"/>
    </location>
</feature>
<comment type="caution">
    <text evidence="3">The sequence shown here is derived from an EMBL/GenBank/DDBJ whole genome shotgun (WGS) entry which is preliminary data.</text>
</comment>
<name>A0ABS4QJ10_9NOCA</name>
<organism evidence="3 4">
    <name type="scientific">Nocardia goodfellowii</name>
    <dbReference type="NCBI Taxonomy" id="882446"/>
    <lineage>
        <taxon>Bacteria</taxon>
        <taxon>Bacillati</taxon>
        <taxon>Actinomycetota</taxon>
        <taxon>Actinomycetes</taxon>
        <taxon>Mycobacteriales</taxon>
        <taxon>Nocardiaceae</taxon>
        <taxon>Nocardia</taxon>
    </lineage>
</organism>
<dbReference type="EMBL" id="JAGGMR010000001">
    <property type="protein sequence ID" value="MBP2191699.1"/>
    <property type="molecule type" value="Genomic_DNA"/>
</dbReference>
<proteinExistence type="predicted"/>
<feature type="transmembrane region" description="Helical" evidence="2">
    <location>
        <begin position="54"/>
        <end position="71"/>
    </location>
</feature>
<dbReference type="Proteomes" id="UP001519325">
    <property type="component" value="Unassembled WGS sequence"/>
</dbReference>
<keyword evidence="2" id="KW-1133">Transmembrane helix</keyword>
<evidence type="ECO:0008006" key="5">
    <source>
        <dbReference type="Google" id="ProtNLM"/>
    </source>
</evidence>
<evidence type="ECO:0000313" key="3">
    <source>
        <dbReference type="EMBL" id="MBP2191699.1"/>
    </source>
</evidence>
<reference evidence="3 4" key="1">
    <citation type="submission" date="2021-03" db="EMBL/GenBank/DDBJ databases">
        <title>Sequencing the genomes of 1000 actinobacteria strains.</title>
        <authorList>
            <person name="Klenk H.-P."/>
        </authorList>
    </citation>
    <scope>NUCLEOTIDE SEQUENCE [LARGE SCALE GENOMIC DNA]</scope>
    <source>
        <strain evidence="3 4">DSM 45516</strain>
    </source>
</reference>